<keyword evidence="3 5" id="KW-1133">Transmembrane helix</keyword>
<evidence type="ECO:0000256" key="2">
    <source>
        <dbReference type="ARBA" id="ARBA00022692"/>
    </source>
</evidence>
<comment type="subcellular location">
    <subcellularLocation>
        <location evidence="1">Membrane</location>
        <topology evidence="1">Multi-pass membrane protein</topology>
    </subcellularLocation>
</comment>
<evidence type="ECO:0000256" key="1">
    <source>
        <dbReference type="ARBA" id="ARBA00004141"/>
    </source>
</evidence>
<dbReference type="InterPro" id="IPR020846">
    <property type="entry name" value="MFS_dom"/>
</dbReference>
<dbReference type="PROSITE" id="PS50850">
    <property type="entry name" value="MFS"/>
    <property type="match status" value="1"/>
</dbReference>
<name>A0ABQ8ZS60_9ROSI</name>
<dbReference type="Gene3D" id="1.20.1250.20">
    <property type="entry name" value="MFS general substrate transporter like domains"/>
    <property type="match status" value="1"/>
</dbReference>
<feature type="domain" description="Major facilitator superfamily (MFS) profile" evidence="6">
    <location>
        <begin position="1"/>
        <end position="148"/>
    </location>
</feature>
<keyword evidence="4 5" id="KW-0472">Membrane</keyword>
<evidence type="ECO:0000313" key="8">
    <source>
        <dbReference type="Proteomes" id="UP001141253"/>
    </source>
</evidence>
<reference evidence="7" key="1">
    <citation type="submission" date="2022-10" db="EMBL/GenBank/DDBJ databases">
        <authorList>
            <person name="Hyden B.L."/>
            <person name="Feng K."/>
            <person name="Yates T."/>
            <person name="Jawdy S."/>
            <person name="Smart L.B."/>
            <person name="Muchero W."/>
        </authorList>
    </citation>
    <scope>NUCLEOTIDE SEQUENCE</scope>
    <source>
        <tissue evidence="7">Shoot tip</tissue>
    </source>
</reference>
<dbReference type="Proteomes" id="UP001141253">
    <property type="component" value="Unassembled WGS sequence"/>
</dbReference>
<reference evidence="7" key="2">
    <citation type="journal article" date="2023" name="Int. J. Mol. Sci.">
        <title>De Novo Assembly and Annotation of 11 Diverse Shrub Willow (Salix) Genomes Reveals Novel Gene Organization in Sex-Linked Regions.</title>
        <authorList>
            <person name="Hyden B."/>
            <person name="Feng K."/>
            <person name="Yates T.B."/>
            <person name="Jawdy S."/>
            <person name="Cereghino C."/>
            <person name="Smart L.B."/>
            <person name="Muchero W."/>
        </authorList>
    </citation>
    <scope>NUCLEOTIDE SEQUENCE</scope>
    <source>
        <tissue evidence="7">Shoot tip</tissue>
    </source>
</reference>
<dbReference type="PANTHER" id="PTHR43184:SF12">
    <property type="entry name" value="SUGAR PHOSPHATE EXCHANGER 3"/>
    <property type="match status" value="1"/>
</dbReference>
<gene>
    <name evidence="7" type="ORF">OIU77_015222</name>
</gene>
<dbReference type="InterPro" id="IPR011701">
    <property type="entry name" value="MFS"/>
</dbReference>
<evidence type="ECO:0000256" key="4">
    <source>
        <dbReference type="ARBA" id="ARBA00023136"/>
    </source>
</evidence>
<sequence length="148" mass="16761">MGVWNAHSTVGNIIGSLLAAFLSRYGWRWSFLAPGANVALVGLLVFFFLTPNPRDLGFNSSNGLEQRLEATSLVTCKVREEEYCPITNWGCWKYWVYRSLEDTKNGAICVFSVLYEGCIFHVHVLVTTLFEPGRYVFLSSSMQFIVFV</sequence>
<accession>A0ABQ8ZS60</accession>
<dbReference type="SUPFAM" id="SSF103473">
    <property type="entry name" value="MFS general substrate transporter"/>
    <property type="match status" value="1"/>
</dbReference>
<evidence type="ECO:0000256" key="3">
    <source>
        <dbReference type="ARBA" id="ARBA00022989"/>
    </source>
</evidence>
<dbReference type="EMBL" id="JAPFFI010000026">
    <property type="protein sequence ID" value="KAJ6309423.1"/>
    <property type="molecule type" value="Genomic_DNA"/>
</dbReference>
<evidence type="ECO:0000313" key="7">
    <source>
        <dbReference type="EMBL" id="KAJ6309423.1"/>
    </source>
</evidence>
<evidence type="ECO:0000259" key="6">
    <source>
        <dbReference type="PROSITE" id="PS50850"/>
    </source>
</evidence>
<keyword evidence="8" id="KW-1185">Reference proteome</keyword>
<keyword evidence="2 5" id="KW-0812">Transmembrane</keyword>
<evidence type="ECO:0000256" key="5">
    <source>
        <dbReference type="SAM" id="Phobius"/>
    </source>
</evidence>
<dbReference type="InterPro" id="IPR036259">
    <property type="entry name" value="MFS_trans_sf"/>
</dbReference>
<dbReference type="PANTHER" id="PTHR43184">
    <property type="entry name" value="MAJOR FACILITATOR SUPERFAMILY TRANSPORTER 16, ISOFORM B"/>
    <property type="match status" value="1"/>
</dbReference>
<protein>
    <recommendedName>
        <fullName evidence="6">Major facilitator superfamily (MFS) profile domain-containing protein</fullName>
    </recommendedName>
</protein>
<organism evidence="7 8">
    <name type="scientific">Salix suchowensis</name>
    <dbReference type="NCBI Taxonomy" id="1278906"/>
    <lineage>
        <taxon>Eukaryota</taxon>
        <taxon>Viridiplantae</taxon>
        <taxon>Streptophyta</taxon>
        <taxon>Embryophyta</taxon>
        <taxon>Tracheophyta</taxon>
        <taxon>Spermatophyta</taxon>
        <taxon>Magnoliopsida</taxon>
        <taxon>eudicotyledons</taxon>
        <taxon>Gunneridae</taxon>
        <taxon>Pentapetalae</taxon>
        <taxon>rosids</taxon>
        <taxon>fabids</taxon>
        <taxon>Malpighiales</taxon>
        <taxon>Salicaceae</taxon>
        <taxon>Saliceae</taxon>
        <taxon>Salix</taxon>
    </lineage>
</organism>
<comment type="caution">
    <text evidence="7">The sequence shown here is derived from an EMBL/GenBank/DDBJ whole genome shotgun (WGS) entry which is preliminary data.</text>
</comment>
<dbReference type="Pfam" id="PF07690">
    <property type="entry name" value="MFS_1"/>
    <property type="match status" value="1"/>
</dbReference>
<feature type="transmembrane region" description="Helical" evidence="5">
    <location>
        <begin position="29"/>
        <end position="49"/>
    </location>
</feature>
<proteinExistence type="predicted"/>